<evidence type="ECO:0000259" key="4">
    <source>
        <dbReference type="Pfam" id="PF01420"/>
    </source>
</evidence>
<keyword evidence="6" id="KW-1185">Reference proteome</keyword>
<dbReference type="Gene3D" id="1.10.287.1120">
    <property type="entry name" value="Bipartite methylase S protein"/>
    <property type="match status" value="1"/>
</dbReference>
<dbReference type="InterPro" id="IPR052021">
    <property type="entry name" value="Type-I_RS_S_subunit"/>
</dbReference>
<name>A0A1A9QFC7_9MOLU</name>
<evidence type="ECO:0000256" key="1">
    <source>
        <dbReference type="ARBA" id="ARBA00010923"/>
    </source>
</evidence>
<protein>
    <recommendedName>
        <fullName evidence="4">Type I restriction modification DNA specificity domain-containing protein</fullName>
    </recommendedName>
</protein>
<keyword evidence="3" id="KW-0238">DNA-binding</keyword>
<gene>
    <name evidence="5" type="ORF">A6V39_03165</name>
</gene>
<dbReference type="GO" id="GO:0009307">
    <property type="term" value="P:DNA restriction-modification system"/>
    <property type="evidence" value="ECO:0007669"/>
    <property type="project" value="UniProtKB-KW"/>
</dbReference>
<dbReference type="InterPro" id="IPR044946">
    <property type="entry name" value="Restrct_endonuc_typeI_TRD_sf"/>
</dbReference>
<sequence>MSIWELVTLDKLGNCQLGKQFHKPKYDPCLFENGHIPFVQGQHVNGKLYVNSVEKYYNEFGLKQSLSFPGDTVCITSGTRIESAILKFSSCLSSDLWGFNSFELVSDPVFIKYCFNFSEIQRQLVAISSVGRKYLSLERLFKVPFPKPLLDIQQKIGRILSTYDLLIENYEKQIDLLKNQRTKEPSCLKDDSYIINFPRT</sequence>
<dbReference type="SUPFAM" id="SSF116734">
    <property type="entry name" value="DNA methylase specificity domain"/>
    <property type="match status" value="1"/>
</dbReference>
<dbReference type="STRING" id="432608.A6V39_03165"/>
<evidence type="ECO:0000256" key="3">
    <source>
        <dbReference type="ARBA" id="ARBA00023125"/>
    </source>
</evidence>
<dbReference type="EMBL" id="LWUJ01000011">
    <property type="protein sequence ID" value="OAL10409.1"/>
    <property type="molecule type" value="Genomic_DNA"/>
</dbReference>
<dbReference type="RefSeq" id="WP_187150250.1">
    <property type="nucleotide sequence ID" value="NZ_LWUJ01000011.1"/>
</dbReference>
<evidence type="ECO:0000313" key="6">
    <source>
        <dbReference type="Proteomes" id="UP000077623"/>
    </source>
</evidence>
<dbReference type="REBASE" id="159362">
    <property type="entry name" value="S3.MhaP01ORF3140P"/>
</dbReference>
<dbReference type="AlphaFoldDB" id="A0A1A9QFC7"/>
<dbReference type="Gene3D" id="3.90.220.20">
    <property type="entry name" value="DNA methylase specificity domains"/>
    <property type="match status" value="1"/>
</dbReference>
<keyword evidence="2" id="KW-0680">Restriction system</keyword>
<dbReference type="CDD" id="cd17258">
    <property type="entry name" value="RMtype1_S_Sau13435ORF2165P-TRD1-CR1_like"/>
    <property type="match status" value="1"/>
</dbReference>
<dbReference type="PANTHER" id="PTHR30408:SF12">
    <property type="entry name" value="TYPE I RESTRICTION ENZYME MJAVIII SPECIFICITY SUBUNIT"/>
    <property type="match status" value="1"/>
</dbReference>
<dbReference type="InterPro" id="IPR000055">
    <property type="entry name" value="Restrct_endonuc_typeI_TRD"/>
</dbReference>
<evidence type="ECO:0000313" key="5">
    <source>
        <dbReference type="EMBL" id="OAL10409.1"/>
    </source>
</evidence>
<proteinExistence type="inferred from homology"/>
<organism evidence="5 6">
    <name type="scientific">Candidatus Mycoplasma haematobovis</name>
    <dbReference type="NCBI Taxonomy" id="432608"/>
    <lineage>
        <taxon>Bacteria</taxon>
        <taxon>Bacillati</taxon>
        <taxon>Mycoplasmatota</taxon>
        <taxon>Mollicutes</taxon>
        <taxon>Mycoplasmataceae</taxon>
        <taxon>Mycoplasma</taxon>
    </lineage>
</organism>
<dbReference type="GO" id="GO:0003677">
    <property type="term" value="F:DNA binding"/>
    <property type="evidence" value="ECO:0007669"/>
    <property type="project" value="UniProtKB-KW"/>
</dbReference>
<accession>A0A1A9QFC7</accession>
<reference evidence="6" key="1">
    <citation type="submission" date="2016-04" db="EMBL/GenBank/DDBJ databases">
        <authorList>
            <person name="Quiroz-Castaneda R.E."/>
            <person name="Martinez-Ocampo F."/>
        </authorList>
    </citation>
    <scope>NUCLEOTIDE SEQUENCE [LARGE SCALE GENOMIC DNA]</scope>
    <source>
        <strain evidence="6">INIFAP01</strain>
    </source>
</reference>
<dbReference type="Proteomes" id="UP000077623">
    <property type="component" value="Unassembled WGS sequence"/>
</dbReference>
<comment type="caution">
    <text evidence="5">The sequence shown here is derived from an EMBL/GenBank/DDBJ whole genome shotgun (WGS) entry which is preliminary data.</text>
</comment>
<dbReference type="Pfam" id="PF01420">
    <property type="entry name" value="Methylase_S"/>
    <property type="match status" value="1"/>
</dbReference>
<dbReference type="PANTHER" id="PTHR30408">
    <property type="entry name" value="TYPE-1 RESTRICTION ENZYME ECOKI SPECIFICITY PROTEIN"/>
    <property type="match status" value="1"/>
</dbReference>
<feature type="domain" description="Type I restriction modification DNA specificity" evidence="4">
    <location>
        <begin position="3"/>
        <end position="177"/>
    </location>
</feature>
<comment type="similarity">
    <text evidence="1">Belongs to the type-I restriction system S methylase family.</text>
</comment>
<evidence type="ECO:0000256" key="2">
    <source>
        <dbReference type="ARBA" id="ARBA00022747"/>
    </source>
</evidence>